<dbReference type="EMBL" id="CAJPEX010003054">
    <property type="protein sequence ID" value="CAG0921804.1"/>
    <property type="molecule type" value="Genomic_DNA"/>
</dbReference>
<feature type="domain" description="C2H2-type" evidence="2">
    <location>
        <begin position="13"/>
        <end position="34"/>
    </location>
</feature>
<dbReference type="Proteomes" id="UP000678499">
    <property type="component" value="Unassembled WGS sequence"/>
</dbReference>
<dbReference type="AlphaFoldDB" id="A0A7R9BU55"/>
<sequence>MVKHENVLICVACDLCKLKFEDYHERDEHRRSFHRVEASRVSVKQENSGLNDERQLAKPSNKTKRKPKLRIPTSKCNTCGEEMPSKDIGKHLVQIHNHRPFKRREAVHQCEFCHKWFYTYFSKVNHFSEDHEPWLWGPFIEKSSREMAERQPPFCHECMKSDFFSWGQVQTHLQEQHGLRPRDEFLEQGKEELCSAEDEDETSVILLDADEEDAILLDVDDDDDAVLLDVDADDDVVVLKMVEEVIVLDDEKLLLDEV</sequence>
<name>A0A7R9BU55_9CRUS</name>
<dbReference type="SMART" id="SM00355">
    <property type="entry name" value="ZnF_C2H2"/>
    <property type="match status" value="4"/>
</dbReference>
<gene>
    <name evidence="3" type="ORF">NMOB1V02_LOCUS9291</name>
</gene>
<dbReference type="EMBL" id="OA885091">
    <property type="protein sequence ID" value="CAD7281652.1"/>
    <property type="molecule type" value="Genomic_DNA"/>
</dbReference>
<accession>A0A7R9BU55</accession>
<protein>
    <recommendedName>
        <fullName evidence="2">C2H2-type domain-containing protein</fullName>
    </recommendedName>
</protein>
<keyword evidence="4" id="KW-1185">Reference proteome</keyword>
<dbReference type="PROSITE" id="PS00028">
    <property type="entry name" value="ZINC_FINGER_C2H2_1"/>
    <property type="match status" value="1"/>
</dbReference>
<proteinExistence type="predicted"/>
<dbReference type="InterPro" id="IPR013087">
    <property type="entry name" value="Znf_C2H2_type"/>
</dbReference>
<evidence type="ECO:0000313" key="4">
    <source>
        <dbReference type="Proteomes" id="UP000678499"/>
    </source>
</evidence>
<organism evidence="3">
    <name type="scientific">Notodromas monacha</name>
    <dbReference type="NCBI Taxonomy" id="399045"/>
    <lineage>
        <taxon>Eukaryota</taxon>
        <taxon>Metazoa</taxon>
        <taxon>Ecdysozoa</taxon>
        <taxon>Arthropoda</taxon>
        <taxon>Crustacea</taxon>
        <taxon>Oligostraca</taxon>
        <taxon>Ostracoda</taxon>
        <taxon>Podocopa</taxon>
        <taxon>Podocopida</taxon>
        <taxon>Cypridocopina</taxon>
        <taxon>Cypridoidea</taxon>
        <taxon>Cyprididae</taxon>
        <taxon>Notodromas</taxon>
    </lineage>
</organism>
<evidence type="ECO:0000256" key="1">
    <source>
        <dbReference type="SAM" id="MobiDB-lite"/>
    </source>
</evidence>
<evidence type="ECO:0000313" key="3">
    <source>
        <dbReference type="EMBL" id="CAD7281652.1"/>
    </source>
</evidence>
<evidence type="ECO:0000259" key="2">
    <source>
        <dbReference type="PROSITE" id="PS00028"/>
    </source>
</evidence>
<reference evidence="3" key="1">
    <citation type="submission" date="2020-11" db="EMBL/GenBank/DDBJ databases">
        <authorList>
            <person name="Tran Van P."/>
        </authorList>
    </citation>
    <scope>NUCLEOTIDE SEQUENCE</scope>
</reference>
<feature type="region of interest" description="Disordered" evidence="1">
    <location>
        <begin position="44"/>
        <end position="68"/>
    </location>
</feature>